<dbReference type="Proteomes" id="UP000026915">
    <property type="component" value="Chromosome 2"/>
</dbReference>
<dbReference type="Gramene" id="EOY00004">
    <property type="protein sequence ID" value="EOY00004"/>
    <property type="gene ID" value="TCM_009279"/>
</dbReference>
<dbReference type="HOGENOM" id="CLU_2745143_0_0_1"/>
<keyword evidence="2" id="KW-1185">Reference proteome</keyword>
<proteinExistence type="predicted"/>
<sequence>MRISKVMVRGLLRPSELCSSDPCASHNPFRKWDVTQSHHPKSLNGWHQSTIGENHKQHFYHRPCLPPSLQV</sequence>
<dbReference type="InParanoid" id="A0A061ECI1"/>
<dbReference type="AlphaFoldDB" id="A0A061ECI1"/>
<organism evidence="1 2">
    <name type="scientific">Theobroma cacao</name>
    <name type="common">Cacao</name>
    <name type="synonym">Cocoa</name>
    <dbReference type="NCBI Taxonomy" id="3641"/>
    <lineage>
        <taxon>Eukaryota</taxon>
        <taxon>Viridiplantae</taxon>
        <taxon>Streptophyta</taxon>
        <taxon>Embryophyta</taxon>
        <taxon>Tracheophyta</taxon>
        <taxon>Spermatophyta</taxon>
        <taxon>Magnoliopsida</taxon>
        <taxon>eudicotyledons</taxon>
        <taxon>Gunneridae</taxon>
        <taxon>Pentapetalae</taxon>
        <taxon>rosids</taxon>
        <taxon>malvids</taxon>
        <taxon>Malvales</taxon>
        <taxon>Malvaceae</taxon>
        <taxon>Byttnerioideae</taxon>
        <taxon>Theobroma</taxon>
    </lineage>
</organism>
<reference evidence="1 2" key="1">
    <citation type="journal article" date="2013" name="Genome Biol.">
        <title>The genome sequence of the most widely cultivated cacao type and its use to identify candidate genes regulating pod color.</title>
        <authorList>
            <person name="Motamayor J.C."/>
            <person name="Mockaitis K."/>
            <person name="Schmutz J."/>
            <person name="Haiminen N."/>
            <person name="Iii D.L."/>
            <person name="Cornejo O."/>
            <person name="Findley S.D."/>
            <person name="Zheng P."/>
            <person name="Utro F."/>
            <person name="Royaert S."/>
            <person name="Saski C."/>
            <person name="Jenkins J."/>
            <person name="Podicheti R."/>
            <person name="Zhao M."/>
            <person name="Scheffler B.E."/>
            <person name="Stack J.C."/>
            <person name="Feltus F.A."/>
            <person name="Mustiga G.M."/>
            <person name="Amores F."/>
            <person name="Phillips W."/>
            <person name="Marelli J.P."/>
            <person name="May G.D."/>
            <person name="Shapiro H."/>
            <person name="Ma J."/>
            <person name="Bustamante C.D."/>
            <person name="Schnell R.J."/>
            <person name="Main D."/>
            <person name="Gilbert D."/>
            <person name="Parida L."/>
            <person name="Kuhn D.N."/>
        </authorList>
    </citation>
    <scope>NUCLEOTIDE SEQUENCE [LARGE SCALE GENOMIC DNA]</scope>
    <source>
        <strain evidence="2">cv. Matina 1-6</strain>
    </source>
</reference>
<evidence type="ECO:0000313" key="2">
    <source>
        <dbReference type="Proteomes" id="UP000026915"/>
    </source>
</evidence>
<accession>A0A061ECI1</accession>
<dbReference type="EMBL" id="CM001880">
    <property type="protein sequence ID" value="EOY00004.1"/>
    <property type="molecule type" value="Genomic_DNA"/>
</dbReference>
<evidence type="ECO:0000313" key="1">
    <source>
        <dbReference type="EMBL" id="EOY00004.1"/>
    </source>
</evidence>
<name>A0A061ECI1_THECC</name>
<gene>
    <name evidence="1" type="ORF">TCM_009279</name>
</gene>
<protein>
    <submittedName>
        <fullName evidence="1">Uncharacterized protein</fullName>
    </submittedName>
</protein>